<proteinExistence type="predicted"/>
<organism evidence="2 3">
    <name type="scientific">Mollisia scopiformis</name>
    <name type="common">Conifer needle endophyte fungus</name>
    <name type="synonym">Phialocephala scopiformis</name>
    <dbReference type="NCBI Taxonomy" id="149040"/>
    <lineage>
        <taxon>Eukaryota</taxon>
        <taxon>Fungi</taxon>
        <taxon>Dikarya</taxon>
        <taxon>Ascomycota</taxon>
        <taxon>Pezizomycotina</taxon>
        <taxon>Leotiomycetes</taxon>
        <taxon>Helotiales</taxon>
        <taxon>Mollisiaceae</taxon>
        <taxon>Mollisia</taxon>
    </lineage>
</organism>
<evidence type="ECO:0000313" key="2">
    <source>
        <dbReference type="EMBL" id="KUJ07843.1"/>
    </source>
</evidence>
<protein>
    <submittedName>
        <fullName evidence="2">Uncharacterized protein</fullName>
    </submittedName>
</protein>
<dbReference type="InParanoid" id="A0A132B6G0"/>
<name>A0A132B6G0_MOLSC</name>
<dbReference type="RefSeq" id="XP_018062198.1">
    <property type="nucleotide sequence ID" value="XM_018221697.1"/>
</dbReference>
<accession>A0A132B6G0</accession>
<keyword evidence="3" id="KW-1185">Reference proteome</keyword>
<feature type="region of interest" description="Disordered" evidence="1">
    <location>
        <begin position="1067"/>
        <end position="1087"/>
    </location>
</feature>
<evidence type="ECO:0000313" key="3">
    <source>
        <dbReference type="Proteomes" id="UP000070700"/>
    </source>
</evidence>
<evidence type="ECO:0000256" key="1">
    <source>
        <dbReference type="SAM" id="MobiDB-lite"/>
    </source>
</evidence>
<feature type="region of interest" description="Disordered" evidence="1">
    <location>
        <begin position="340"/>
        <end position="362"/>
    </location>
</feature>
<dbReference type="OrthoDB" id="1577640at2759"/>
<gene>
    <name evidence="2" type="ORF">LY89DRAFT_765910</name>
</gene>
<dbReference type="EMBL" id="KQ947438">
    <property type="protein sequence ID" value="KUJ07843.1"/>
    <property type="molecule type" value="Genomic_DNA"/>
</dbReference>
<sequence length="1108" mass="123364">MSLSTHRIRRSEQRGREKARLEPIGEALNKSQWTVGDYDTSPALSEDEVGDLELQTRINSSRVPARESRLAIMSPIVIASFTKELLEHPQVIEWANEAATNTPADVLKAQLSNLLEDYYRKLVPFAAEFLGDGTPDLDPGDIIRRGRLTIVRYFREGAKESGTVVDHGFLDDARTSTRHDLSWKSLSNWGFPAHSIDSTCDEVPSHGNSSNIEILIYYSEVRTHLIESQPFEHLVAQFRNWYLTQIDQHPMPLVISSEGIPTDKPDSPKSLVSLKMHWDLRSFLETQYGPNSHVKLESVITISGSAICCQALTVADYLKQKWPGYGVTVLEALQSALDSPESRAEVSDGSPKPANKSGDNRIPTDMKVVEVKVQGSSDDIVLMKQIFSWVGAAIRTSKSSQAEYSECVSSPDGEDQFFMDFVQTPTPEAETTCWLPLFKNAVIATGFPTAARTNHEIGVEIPLEMMAVLIGAERAVEHDGGILIKGFSSVLVPVARKNDSVQWHLLENSDGTRLKYSDIRERCQDRLSIDELSQESLREMRVFLGWLRHAKSFFGTPEVAYKNITASKADKASKTLSLTDITVGFSKLGSASTKFALGAREVRYISRANRLERLLDAAEEMDICLYDFDFQRSWMASGTEVLLHLIHTKHTVKPFCIAGQEITLEFASPAENGPDACRAAIMSMASLSLYSSTSVSVTSYCVQDLVNDLWLRLEKLEEPGDQPGIPISMKFSTKLAGYEIMDIVLDKGVLRQKEVSLKNTSGKWLDIIKACDGVVLFGSHFGHLIRPALSNKGLCPDWTNLPDGKDYMATTVQKLLRFFGNANEVGHLTSAGLTLHKVSVLFESCRNQSSSCCCQRVLQVIPKSRISFKSATPPGSLGSTGCVIIGRAARVLRSRKLTSRNTASRSFGAVDYSCEDMVSSREESPENWTSDTLEDTTITVKRFYQTQTEDECHTYSGQEVAFPHPQLQQEELDESYEENLGACLEGATAQLSIMNSGLPASQSLPTNEDREISSTYGYNCASTNDRSAAIDNMHIDSIEEDDNLEKDQLYRRRVTINTFGKVTRAQSQDSPRKLRHVQKKSHLRARENRQVSAIDWEEDNMDTSCISN</sequence>
<dbReference type="Proteomes" id="UP000070700">
    <property type="component" value="Unassembled WGS sequence"/>
</dbReference>
<dbReference type="GeneID" id="28831423"/>
<dbReference type="AlphaFoldDB" id="A0A132B6G0"/>
<feature type="compositionally biased region" description="Basic residues" evidence="1">
    <location>
        <begin position="1073"/>
        <end position="1083"/>
    </location>
</feature>
<reference evidence="2 3" key="1">
    <citation type="submission" date="2015-10" db="EMBL/GenBank/DDBJ databases">
        <title>Full genome of DAOMC 229536 Phialocephala scopiformis, a fungal endophyte of spruce producing the potent anti-insectan compound rugulosin.</title>
        <authorList>
            <consortium name="DOE Joint Genome Institute"/>
            <person name="Walker A.K."/>
            <person name="Frasz S.L."/>
            <person name="Seifert K.A."/>
            <person name="Miller J.D."/>
            <person name="Mondo S.J."/>
            <person name="Labutti K."/>
            <person name="Lipzen A."/>
            <person name="Dockter R."/>
            <person name="Kennedy M."/>
            <person name="Grigoriev I.V."/>
            <person name="Spatafora J.W."/>
        </authorList>
    </citation>
    <scope>NUCLEOTIDE SEQUENCE [LARGE SCALE GENOMIC DNA]</scope>
    <source>
        <strain evidence="2 3">CBS 120377</strain>
    </source>
</reference>
<dbReference type="KEGG" id="psco:LY89DRAFT_765910"/>